<keyword evidence="3" id="KW-1185">Reference proteome</keyword>
<feature type="domain" description="Gcp-like" evidence="1">
    <location>
        <begin position="44"/>
        <end position="140"/>
    </location>
</feature>
<dbReference type="GO" id="GO:0002949">
    <property type="term" value="P:tRNA threonylcarbamoyladenosine modification"/>
    <property type="evidence" value="ECO:0007669"/>
    <property type="project" value="InterPro"/>
</dbReference>
<evidence type="ECO:0000313" key="3">
    <source>
        <dbReference type="Proteomes" id="UP000482487"/>
    </source>
</evidence>
<evidence type="ECO:0000259" key="1">
    <source>
        <dbReference type="Pfam" id="PF00814"/>
    </source>
</evidence>
<dbReference type="InterPro" id="IPR022496">
    <property type="entry name" value="T6A_TsaB"/>
</dbReference>
<dbReference type="GO" id="GO:0016740">
    <property type="term" value="F:transferase activity"/>
    <property type="evidence" value="ECO:0007669"/>
    <property type="project" value="UniProtKB-KW"/>
</dbReference>
<dbReference type="OrthoDB" id="9809995at2"/>
<protein>
    <submittedName>
        <fullName evidence="2">tRNA (Adenosine(37)-N6)-threonylcarbamoyltransferase complex dimerization subunit type 1 TsaB</fullName>
    </submittedName>
</protein>
<gene>
    <name evidence="2" type="primary">tsaB</name>
    <name evidence="2" type="ORF">GTA51_14855</name>
</gene>
<evidence type="ECO:0000313" key="2">
    <source>
        <dbReference type="EMBL" id="MYL84406.1"/>
    </source>
</evidence>
<comment type="caution">
    <text evidence="2">The sequence shown here is derived from an EMBL/GenBank/DDBJ whole genome shotgun (WGS) entry which is preliminary data.</text>
</comment>
<dbReference type="NCBIfam" id="TIGR03725">
    <property type="entry name" value="T6A_YeaZ"/>
    <property type="match status" value="1"/>
</dbReference>
<dbReference type="InterPro" id="IPR043129">
    <property type="entry name" value="ATPase_NBD"/>
</dbReference>
<dbReference type="Pfam" id="PF00814">
    <property type="entry name" value="TsaD"/>
    <property type="match status" value="1"/>
</dbReference>
<keyword evidence="2" id="KW-0808">Transferase</keyword>
<dbReference type="Gene3D" id="3.30.420.40">
    <property type="match status" value="2"/>
</dbReference>
<organism evidence="2 3">
    <name type="scientific">Solidesulfovibrio aerotolerans</name>
    <dbReference type="NCBI Taxonomy" id="295255"/>
    <lineage>
        <taxon>Bacteria</taxon>
        <taxon>Pseudomonadati</taxon>
        <taxon>Thermodesulfobacteriota</taxon>
        <taxon>Desulfovibrionia</taxon>
        <taxon>Desulfovibrionales</taxon>
        <taxon>Desulfovibrionaceae</taxon>
        <taxon>Solidesulfovibrio</taxon>
    </lineage>
</organism>
<dbReference type="SUPFAM" id="SSF53067">
    <property type="entry name" value="Actin-like ATPase domain"/>
    <property type="match status" value="2"/>
</dbReference>
<dbReference type="AlphaFoldDB" id="A0A7C9INP1"/>
<sequence length="260" mass="26084">MVDAGSPPGAGPLLVIDGVTPQLGITLGRPGEAFLHRRAATSGSSAETLVPRIADMLAEAGVAPAALGGIACVRGPGSFTGIRVALATVLGLSRGCGVPMAGLDYLPLLAATAARQATGVVVAITYARTGQVYLQTFLADGEPLPMGPPVALTVAAAAVAVADAAAVGPLWLVGEGAQRSRDAFLAAASLATILGPETHDPAPEILLAAAARARYSHTPIEPLYLRPCDAEENLAAFAALRGLSPSEAEARVRDATSTLA</sequence>
<reference evidence="2 3" key="1">
    <citation type="submission" date="2020-01" db="EMBL/GenBank/DDBJ databases">
        <title>Genome sequence of Desulfovibrio aerotolerans DSM 16695(T).</title>
        <authorList>
            <person name="Karnachuk O."/>
            <person name="Avakyan M."/>
            <person name="Mardanov A."/>
            <person name="Kadnikov V."/>
            <person name="Ravin N."/>
        </authorList>
    </citation>
    <scope>NUCLEOTIDE SEQUENCE [LARGE SCALE GENOMIC DNA]</scope>
    <source>
        <strain evidence="2 3">DSM 16695</strain>
    </source>
</reference>
<dbReference type="RefSeq" id="WP_160962406.1">
    <property type="nucleotide sequence ID" value="NZ_WVUD01000031.1"/>
</dbReference>
<dbReference type="Proteomes" id="UP000482487">
    <property type="component" value="Unassembled WGS sequence"/>
</dbReference>
<name>A0A7C9INP1_9BACT</name>
<dbReference type="EMBL" id="WVUD01000031">
    <property type="protein sequence ID" value="MYL84406.1"/>
    <property type="molecule type" value="Genomic_DNA"/>
</dbReference>
<proteinExistence type="predicted"/>
<dbReference type="InterPro" id="IPR000905">
    <property type="entry name" value="Gcp-like_dom"/>
</dbReference>
<accession>A0A7C9INP1</accession>